<keyword evidence="2" id="KW-0346">Stress response</keyword>
<evidence type="ECO:0000256" key="1">
    <source>
        <dbReference type="ARBA" id="ARBA00022705"/>
    </source>
</evidence>
<dbReference type="GO" id="GO:0051082">
    <property type="term" value="F:unfolded protein binding"/>
    <property type="evidence" value="ECO:0007669"/>
    <property type="project" value="InterPro"/>
</dbReference>
<keyword evidence="3" id="KW-0143">Chaperone</keyword>
<dbReference type="PANTHER" id="PTHR43096">
    <property type="entry name" value="DNAJ HOMOLOG 1, MITOCHONDRIAL-RELATED"/>
    <property type="match status" value="1"/>
</dbReference>
<dbReference type="CDD" id="cd06257">
    <property type="entry name" value="DnaJ"/>
    <property type="match status" value="1"/>
</dbReference>
<feature type="compositionally biased region" description="Basic and acidic residues" evidence="4">
    <location>
        <begin position="321"/>
        <end position="342"/>
    </location>
</feature>
<dbReference type="InterPro" id="IPR018253">
    <property type="entry name" value="DnaJ_domain_CS"/>
</dbReference>
<evidence type="ECO:0000313" key="7">
    <source>
        <dbReference type="Proteomes" id="UP000557772"/>
    </source>
</evidence>
<feature type="region of interest" description="Disordered" evidence="4">
    <location>
        <begin position="321"/>
        <end position="348"/>
    </location>
</feature>
<organism evidence="6 7">
    <name type="scientific">Flexivirga aerilata</name>
    <dbReference type="NCBI Taxonomy" id="1656889"/>
    <lineage>
        <taxon>Bacteria</taxon>
        <taxon>Bacillati</taxon>
        <taxon>Actinomycetota</taxon>
        <taxon>Actinomycetes</taxon>
        <taxon>Micrococcales</taxon>
        <taxon>Dermacoccaceae</taxon>
        <taxon>Flexivirga</taxon>
    </lineage>
</organism>
<dbReference type="SMART" id="SM00271">
    <property type="entry name" value="DnaJ"/>
    <property type="match status" value="1"/>
</dbReference>
<evidence type="ECO:0000256" key="3">
    <source>
        <dbReference type="ARBA" id="ARBA00023186"/>
    </source>
</evidence>
<dbReference type="Proteomes" id="UP000557772">
    <property type="component" value="Unassembled WGS sequence"/>
</dbReference>
<evidence type="ECO:0000259" key="5">
    <source>
        <dbReference type="PROSITE" id="PS50076"/>
    </source>
</evidence>
<keyword evidence="7" id="KW-1185">Reference proteome</keyword>
<dbReference type="InterPro" id="IPR002939">
    <property type="entry name" value="DnaJ_C"/>
</dbReference>
<dbReference type="PRINTS" id="PR00625">
    <property type="entry name" value="JDOMAIN"/>
</dbReference>
<dbReference type="AlphaFoldDB" id="A0A849AHI4"/>
<dbReference type="InterPro" id="IPR008971">
    <property type="entry name" value="HSP40/DnaJ_pept-bd"/>
</dbReference>
<dbReference type="GO" id="GO:0006260">
    <property type="term" value="P:DNA replication"/>
    <property type="evidence" value="ECO:0007669"/>
    <property type="project" value="UniProtKB-KW"/>
</dbReference>
<dbReference type="Pfam" id="PF00226">
    <property type="entry name" value="DnaJ"/>
    <property type="match status" value="1"/>
</dbReference>
<dbReference type="RefSeq" id="WP_171152863.1">
    <property type="nucleotide sequence ID" value="NZ_JABENB010000001.1"/>
</dbReference>
<dbReference type="PROSITE" id="PS00636">
    <property type="entry name" value="DNAJ_1"/>
    <property type="match status" value="1"/>
</dbReference>
<keyword evidence="1" id="KW-0235">DNA replication</keyword>
<dbReference type="SUPFAM" id="SSF46565">
    <property type="entry name" value="Chaperone J-domain"/>
    <property type="match status" value="1"/>
</dbReference>
<proteinExistence type="predicted"/>
<gene>
    <name evidence="6" type="ORF">HJ588_05620</name>
</gene>
<comment type="caution">
    <text evidence="6">The sequence shown here is derived from an EMBL/GenBank/DDBJ whole genome shotgun (WGS) entry which is preliminary data.</text>
</comment>
<dbReference type="Gene3D" id="2.60.260.20">
    <property type="entry name" value="Urease metallochaperone UreE, N-terminal domain"/>
    <property type="match status" value="2"/>
</dbReference>
<dbReference type="SUPFAM" id="SSF49493">
    <property type="entry name" value="HSP40/DnaJ peptide-binding domain"/>
    <property type="match status" value="2"/>
</dbReference>
<dbReference type="InterPro" id="IPR001623">
    <property type="entry name" value="DnaJ_domain"/>
</dbReference>
<evidence type="ECO:0000256" key="2">
    <source>
        <dbReference type="ARBA" id="ARBA00023016"/>
    </source>
</evidence>
<sequence length="348" mass="36164">MASQDWLEKDFYKILGVPQDASEADIKKAYRKLARKWHPDQNPGDEAAEQKFKDIGEANSVLSDPEKRQEYDQLRQMVSGGARFTAGGPGGAGSAGGFEDLFGSMFGGGGGGNVRFSTGGPGAGEQINLDDILGAFGGGGGASYGSPYGGGYGGGYGGYAAGPRKGADLEARTTLSFRDAAAGETVELRAADGQTIKTRIPAGVKDGQTIRLRGKGQPSPNGGQPGDLLLHVTVLPHPVYGREGDNLTVELPVTFAEAALGATVTVPTMDGKGVKVKIKPGTPSGRKLRVKGRGIKTKSGSGDLIVTVHVVVPEKLTDETREAVEKLAEHDRQQGTDPRAEMTAKAAS</sequence>
<dbReference type="PANTHER" id="PTHR43096:SF54">
    <property type="entry name" value="CHAPERONE PROTEIN DNAJ 1"/>
    <property type="match status" value="1"/>
</dbReference>
<dbReference type="PROSITE" id="PS50076">
    <property type="entry name" value="DNAJ_2"/>
    <property type="match status" value="1"/>
</dbReference>
<dbReference type="Gene3D" id="1.10.287.110">
    <property type="entry name" value="DnaJ domain"/>
    <property type="match status" value="1"/>
</dbReference>
<dbReference type="CDD" id="cd10747">
    <property type="entry name" value="DnaJ_C"/>
    <property type="match status" value="1"/>
</dbReference>
<dbReference type="EMBL" id="JABENB010000001">
    <property type="protein sequence ID" value="NNG38751.1"/>
    <property type="molecule type" value="Genomic_DNA"/>
</dbReference>
<dbReference type="GO" id="GO:0005737">
    <property type="term" value="C:cytoplasm"/>
    <property type="evidence" value="ECO:0007669"/>
    <property type="project" value="TreeGrafter"/>
</dbReference>
<evidence type="ECO:0000313" key="6">
    <source>
        <dbReference type="EMBL" id="NNG38751.1"/>
    </source>
</evidence>
<protein>
    <submittedName>
        <fullName evidence="6">DnaJ domain-containing protein</fullName>
    </submittedName>
</protein>
<dbReference type="InterPro" id="IPR036869">
    <property type="entry name" value="J_dom_sf"/>
</dbReference>
<evidence type="ECO:0000256" key="4">
    <source>
        <dbReference type="SAM" id="MobiDB-lite"/>
    </source>
</evidence>
<dbReference type="GO" id="GO:0042026">
    <property type="term" value="P:protein refolding"/>
    <property type="evidence" value="ECO:0007669"/>
    <property type="project" value="TreeGrafter"/>
</dbReference>
<feature type="domain" description="J" evidence="5">
    <location>
        <begin position="10"/>
        <end position="75"/>
    </location>
</feature>
<dbReference type="FunFam" id="2.60.260.20:FF:000013">
    <property type="entry name" value="DnaJ subfamily B member 11"/>
    <property type="match status" value="1"/>
</dbReference>
<dbReference type="Pfam" id="PF01556">
    <property type="entry name" value="DnaJ_C"/>
    <property type="match status" value="1"/>
</dbReference>
<name>A0A849AHI4_9MICO</name>
<reference evidence="6 7" key="1">
    <citation type="submission" date="2020-05" db="EMBL/GenBank/DDBJ databases">
        <title>Flexivirga sp. ID2601S isolated from air conditioner.</title>
        <authorList>
            <person name="Kim D.H."/>
        </authorList>
    </citation>
    <scope>NUCLEOTIDE SEQUENCE [LARGE SCALE GENOMIC DNA]</scope>
    <source>
        <strain evidence="6 7">ID2601S</strain>
    </source>
</reference>
<accession>A0A849AHI4</accession>